<feature type="compositionally biased region" description="Low complexity" evidence="1">
    <location>
        <begin position="832"/>
        <end position="845"/>
    </location>
</feature>
<dbReference type="KEGG" id="vg:65105606"/>
<sequence length="2085" mass="233883">MKKFIKKIDGGLDLDVQIERLGVNKLSDAINVSSHNFNRKQGELNASLGFSNDGWSLHSKCLGQTIGGIEKWSMANSAELFSKCVFVHSHDAGDQSFIVANGLLGTNTKYTAFYTAERHKADVPEKVPEQLADHNVWNLTEVYVHEGEFIDESFSFATYSFYEEKFMFITKDNFAMRVLVNGANVKTELTSFNYDPLRESSPIIKNVRTGPSMAIPSMTRYVYRILYIDGTHGPFSSVSNIITIPADYPEEWSSDETMKWSDPKYARLIKSNILVTVHVDVHAEENVARIELYAMRYITNEGLSPGPAIVELVGDSANGKIIDFIDGVAHFPTEVTNSDIEVEVLIPPVFESGAVCAIKDEILYVGNTREHLDSDTKNAAFDAWDARVWQLNSDKKAIDSTGTEYTLEQLYELTTSPTWLQIQNCLLGRDSSTSTIPLLDNAGQPGAIGKNIHIGFIKGKLEVGGVYPEAYQSQSPTTTSYGMSYENCNVASYFRGLCAPSHSSGMDTYDGQWYADNTTKAGVSTQKTVDFTDGEDAYVASQDFASDGEPLGHSFANPRFASRYRSMQHDSVYRIGIYFIDERESASQIKWLGDIRTPSLNTYGFRLCDNARPVDNGKAVTWKSNTYTQFTEMVMYPIYMLVKLGSIPAPYTRARIVYAKRELYNRNVILTGVMHALANPIEPQYLQNRHFRDCQRHSLPPLPHINSSQWFFGGREGIVSFDGTNAGSDMRWAMSDSHTPGQNADVSTLNVDENYVYAGVWRTLKPSSKDERVMKMLTAISDNYLNIKNPPAMTESALPCSGATATAVLGVKGVVGDFTSKVTRTEEHSKTSADGTTTSSSGWSETESHTPNEQKHFNMVCSARFRAHPVEINAMTAGTARKRLYNFYAPELDHTDDADNPFISSMAEQNISFASDHSVCTHAFLTSLMASTSLGKEIAAVHSIQNKTADRNTRGESWVHSMGYFRDAQLVTNEYSNTKYDHNTFAGTNYAGMETYWVTSGITRQPRAINFYEDTEGYKDDMVKTFNSSVSLKTAKYFIMWDQLQGGEDVTTLNLTIKAGRYSPSPIKLSEDMFQYLWPCTFSAHVPPAYPGGAFPQKIEAVDVGTNSFVNICPLWSGKFIPTHAFGEAKSLMFAETMMYTEMTDKSRNHMFSLYRTAMATSKFKKSSSTISNLYGCPFGLAWANRDAFITPLSDHGAENFVDVDNIKFGDGADGKANKPFAKSKFVYDSARVHYPYTLQTPSRLYSPLTNRDIIVSYGSGYPTKNDYVFPDVSWVNYISLLNDYIPPFCFGGYTSGSSPVFPNGNFKGMIADMYDDVSKVVRETMGPGTSPDTFENFTMTLDLVSGLNYHGYGGNAITFDFDSNIPAFEDKFRVSHDKSGHHLFKRTHGATSAWGGDYMVHYSTADSQVEPDYLDHAIHRASHVVLSTVRSKVVPFKSDYIEMADWIECAPESEITLNEDGNPIATIITGFDMFVGIHKRMYMNAFYANGVGARSDASLSSSAPIQMMFPTETMINLDIANPCSELRSPANRNNAITPRISHFAGYKFPIAGYTQKKKDFTYNSVFSSEFSSKNQLVVNQMIRREVFFNRLWYATFNHNAGRFNAFKAGDSIDLDRQYGAITGIVPSMDRLVVLQERAMCVLNPSQPTVLADAAQEQRPVYIGSGRLFASGIRYTTTDSGMAKGDRAYPFLEKVYWVDRDNQRIMRFNQEETADISTIHGVRSWVKDILTVQPQAPYRMHELEDGNRRLAFNHSRELWGTFKFRPWVQRNCMEINESRDAFMSFITIGAPIVSNISGKNMYLYNAHFITDDSEPDGRNDREYTNRVFSDGRYDAYYYYEDRDVDPSVGMFINPMGDIKTDKEFNGISVPIVGTGEKRLVFDMEMKLMPEDAGGLLTVRRCMQTFMYPYTTKDNKGEKMTDDAIVSLVENQVPKVISDAIMHPKTGAAIDGFTSKVLKQVKKTDMVNQHGRQLGTAVPFGYYVYVPLNKVDQQSEVYRMMKPFIGNTPVDAFYTVNIPIRGFGFHLNMRMHDFSESSTNMLGQKFDTKVFRVPTNLGVRTRIEAYFNDISVAYAALIEHETETGG</sequence>
<evidence type="ECO:0000256" key="1">
    <source>
        <dbReference type="SAM" id="MobiDB-lite"/>
    </source>
</evidence>
<dbReference type="EMBL" id="AP017903">
    <property type="protein sequence ID" value="BAX03449.1"/>
    <property type="molecule type" value="Genomic_DNA"/>
</dbReference>
<organism evidence="3 4">
    <name type="scientific">Azobacteroides phage ProJPt-Bp1</name>
    <dbReference type="NCBI Taxonomy" id="1920526"/>
    <lineage>
        <taxon>Viruses</taxon>
        <taxon>Duplodnaviria</taxon>
        <taxon>Heunggongvirae</taxon>
        <taxon>Uroviricota</taxon>
        <taxon>Caudoviricetes</taxon>
        <taxon>Crassvirales</taxon>
        <taxon>Suoliviridae</taxon>
        <taxon>Dechshavirus</taxon>
        <taxon>Dechshavirus japanensis</taxon>
    </lineage>
</organism>
<keyword evidence="4" id="KW-1185">Reference proteome</keyword>
<feature type="region of interest" description="Disordered" evidence="1">
    <location>
        <begin position="823"/>
        <end position="853"/>
    </location>
</feature>
<evidence type="ECO:0000313" key="3">
    <source>
        <dbReference type="EMBL" id="BAX03449.1"/>
    </source>
</evidence>
<dbReference type="RefSeq" id="YP_010088172.1">
    <property type="nucleotide sequence ID" value="NC_055706.1"/>
</dbReference>
<name>A0A1V1FIP3_9CAUD</name>
<feature type="domain" description="Crassvirus muzzle protein N-terminal region" evidence="2">
    <location>
        <begin position="1351"/>
        <end position="1802"/>
    </location>
</feature>
<accession>A0A1V1FIP3</accession>
<dbReference type="GeneID" id="65105606"/>
<proteinExistence type="predicted"/>
<dbReference type="Proteomes" id="UP000222295">
    <property type="component" value="Segment"/>
</dbReference>
<dbReference type="InterPro" id="IPR057889">
    <property type="entry name" value="crAss_MUZ_N"/>
</dbReference>
<dbReference type="Pfam" id="PF25731">
    <property type="entry name" value="crAss_MUZ"/>
    <property type="match status" value="2"/>
</dbReference>
<reference evidence="3 4" key="1">
    <citation type="journal article" date="2017" name="Microbes Environ.">
        <title>Discovery and Complete Genome Sequence of a Bacteriophage from an Obligate Intracellular Symbiont of a Cellulolytic Protist in the Termite Gut.</title>
        <authorList>
            <person name="Pramono A.K."/>
            <person name="Kuwahara H."/>
            <person name="Itoh T."/>
            <person name="Toyoda A."/>
            <person name="Yamada A."/>
            <person name="Hongoh Y."/>
        </authorList>
    </citation>
    <scope>NUCLEOTIDE SEQUENCE [LARGE SCALE GENOMIC DNA]</scope>
    <source>
        <strain evidence="3">ProJPt-Bp1</strain>
    </source>
</reference>
<evidence type="ECO:0000313" key="4">
    <source>
        <dbReference type="Proteomes" id="UP000222295"/>
    </source>
</evidence>
<evidence type="ECO:0000259" key="2">
    <source>
        <dbReference type="Pfam" id="PF25731"/>
    </source>
</evidence>
<protein>
    <recommendedName>
        <fullName evidence="2">Crassvirus muzzle protein N-terminal region domain-containing protein</fullName>
    </recommendedName>
</protein>
<feature type="domain" description="Crassvirus muzzle protein N-terminal region" evidence="2">
    <location>
        <begin position="356"/>
        <end position="969"/>
    </location>
</feature>